<evidence type="ECO:0000256" key="1">
    <source>
        <dbReference type="SAM" id="Phobius"/>
    </source>
</evidence>
<feature type="transmembrane region" description="Helical" evidence="1">
    <location>
        <begin position="282"/>
        <end position="306"/>
    </location>
</feature>
<dbReference type="EMBL" id="BSDI01000017">
    <property type="protein sequence ID" value="GLH98576.1"/>
    <property type="molecule type" value="Genomic_DNA"/>
</dbReference>
<keyword evidence="1" id="KW-0472">Membrane</keyword>
<reference evidence="2" key="1">
    <citation type="submission" date="2022-12" db="EMBL/GenBank/DDBJ databases">
        <title>New Phytohabitans aurantiacus sp. RD004123 nov., an actinomycete isolated from soil.</title>
        <authorList>
            <person name="Triningsih D.W."/>
            <person name="Harunari E."/>
            <person name="Igarashi Y."/>
        </authorList>
    </citation>
    <scope>NUCLEOTIDE SEQUENCE</scope>
    <source>
        <strain evidence="2">RD004123</strain>
    </source>
</reference>
<accession>A0ABQ5QVH0</accession>
<gene>
    <name evidence="2" type="ORF">Pa4123_38510</name>
</gene>
<evidence type="ECO:0000313" key="3">
    <source>
        <dbReference type="Proteomes" id="UP001144280"/>
    </source>
</evidence>
<feature type="transmembrane region" description="Helical" evidence="1">
    <location>
        <begin position="50"/>
        <end position="69"/>
    </location>
</feature>
<name>A0ABQ5QVH0_9ACTN</name>
<feature type="transmembrane region" description="Helical" evidence="1">
    <location>
        <begin position="174"/>
        <end position="193"/>
    </location>
</feature>
<feature type="transmembrane region" description="Helical" evidence="1">
    <location>
        <begin position="326"/>
        <end position="349"/>
    </location>
</feature>
<proteinExistence type="predicted"/>
<protein>
    <recommendedName>
        <fullName evidence="4">Integral membrane protein</fullName>
    </recommendedName>
</protein>
<feature type="transmembrane region" description="Helical" evidence="1">
    <location>
        <begin position="205"/>
        <end position="238"/>
    </location>
</feature>
<organism evidence="2 3">
    <name type="scientific">Phytohabitans aurantiacus</name>
    <dbReference type="NCBI Taxonomy" id="3016789"/>
    <lineage>
        <taxon>Bacteria</taxon>
        <taxon>Bacillati</taxon>
        <taxon>Actinomycetota</taxon>
        <taxon>Actinomycetes</taxon>
        <taxon>Micromonosporales</taxon>
        <taxon>Micromonosporaceae</taxon>
    </lineage>
</organism>
<dbReference type="Proteomes" id="UP001144280">
    <property type="component" value="Unassembled WGS sequence"/>
</dbReference>
<feature type="transmembrane region" description="Helical" evidence="1">
    <location>
        <begin position="81"/>
        <end position="99"/>
    </location>
</feature>
<feature type="transmembrane region" description="Helical" evidence="1">
    <location>
        <begin position="250"/>
        <end position="275"/>
    </location>
</feature>
<dbReference type="RefSeq" id="WP_281897601.1">
    <property type="nucleotide sequence ID" value="NZ_BSDI01000017.1"/>
</dbReference>
<feature type="transmembrane region" description="Helical" evidence="1">
    <location>
        <begin position="361"/>
        <end position="381"/>
    </location>
</feature>
<feature type="transmembrane region" description="Helical" evidence="1">
    <location>
        <begin position="9"/>
        <end position="30"/>
    </location>
</feature>
<keyword evidence="3" id="KW-1185">Reference proteome</keyword>
<keyword evidence="1" id="KW-1133">Transmembrane helix</keyword>
<sequence>MGRGWRADLIVLGVEAALVVAAVAVGAVLNGRGVRLWADAAPLFAVWRPHAGWGTPAALAVAAAVVWRGVDIARRAPWGRLLAFAYAVAVAWTLSLALIDGWSGGLAGRLTPQAEYLTEVPRITDIGAMLSGFTDRILDFRAGSWSTHTAGHPPGALLVFVALDRIGLGGGGPAALVCVLAGATVVVSVPLALRSLGAEAQARAGLPFLVLLPGAVWMGASADAIFAGVAAAGLALLAARRWWLAPLGGLLLGFALYLSYGFVLLVLPALAVLWLRARHRVAALASGAAGVAAVAAAFMVAGFWWLDGYRLVVERYYQGWAADRPYAYWVWANLAALVLCAGPAIGPALRHTLVATARGAALWLPVAAGVAVLAADLSGLSKAEVERIWLPFVVWLMVATAALPERHRRGWLAAQAATALAVNHLLWTWW</sequence>
<comment type="caution">
    <text evidence="2">The sequence shown here is derived from an EMBL/GenBank/DDBJ whole genome shotgun (WGS) entry which is preliminary data.</text>
</comment>
<evidence type="ECO:0000313" key="2">
    <source>
        <dbReference type="EMBL" id="GLH98576.1"/>
    </source>
</evidence>
<keyword evidence="1" id="KW-0812">Transmembrane</keyword>
<feature type="transmembrane region" description="Helical" evidence="1">
    <location>
        <begin position="387"/>
        <end position="404"/>
    </location>
</feature>
<evidence type="ECO:0008006" key="4">
    <source>
        <dbReference type="Google" id="ProtNLM"/>
    </source>
</evidence>